<sequence length="339" mass="39520">ENANGMKILIATGIYPPRVGGPSQYAKNVKAEWEKGGHKVRVKTFTLEHFLPSGIRHLYYFIKIIPGALWCDFIFALDTFSVGWPATSVAKLFGKKIILRTGGDFLWEGYVERTRDLVLLRDFYKTTRGKWSRKERLIFKLTKWTLRNVNTLIFSTKWQRDIWLDPYELSEVRTALVENYYGAKEESFQPAKKDFIGGTRPLVWKNLELVHKVFASKEVEDIGATFRTETYDHAEFMKKISHSYAVILASLGDISPNLILDAIRHNKPFIITRENGLMDRMGDIAIVVDPKNSNDIKEKILWLCEKDNYENQVEKIKNFNFTHTWEEVAYEIIELWKKL</sequence>
<accession>A0A2M7WS42</accession>
<dbReference type="Gene3D" id="3.40.50.2000">
    <property type="entry name" value="Glycogen Phosphorylase B"/>
    <property type="match status" value="2"/>
</dbReference>
<reference evidence="2" key="1">
    <citation type="submission" date="2017-09" db="EMBL/GenBank/DDBJ databases">
        <title>Depth-based differentiation of microbial function through sediment-hosted aquifers and enrichment of novel symbionts in the deep terrestrial subsurface.</title>
        <authorList>
            <person name="Probst A.J."/>
            <person name="Ladd B."/>
            <person name="Jarett J.K."/>
            <person name="Geller-Mcgrath D.E."/>
            <person name="Sieber C.M.K."/>
            <person name="Emerson J.B."/>
            <person name="Anantharaman K."/>
            <person name="Thomas B.C."/>
            <person name="Malmstrom R."/>
            <person name="Stieglmeier M."/>
            <person name="Klingl A."/>
            <person name="Woyke T."/>
            <person name="Ryan C.M."/>
            <person name="Banfield J.F."/>
        </authorList>
    </citation>
    <scope>NUCLEOTIDE SEQUENCE [LARGE SCALE GENOMIC DNA]</scope>
</reference>
<name>A0A2M7WS42_9BACT</name>
<dbReference type="SUPFAM" id="SSF53756">
    <property type="entry name" value="UDP-Glycosyltransferase/glycogen phosphorylase"/>
    <property type="match status" value="1"/>
</dbReference>
<dbReference type="EMBL" id="PFXF01000021">
    <property type="protein sequence ID" value="PJA32815.1"/>
    <property type="molecule type" value="Genomic_DNA"/>
</dbReference>
<gene>
    <name evidence="1" type="ORF">CO185_01575</name>
</gene>
<evidence type="ECO:0000313" key="2">
    <source>
        <dbReference type="Proteomes" id="UP000230758"/>
    </source>
</evidence>
<evidence type="ECO:0008006" key="3">
    <source>
        <dbReference type="Google" id="ProtNLM"/>
    </source>
</evidence>
<feature type="non-terminal residue" evidence="1">
    <location>
        <position position="1"/>
    </location>
</feature>
<evidence type="ECO:0000313" key="1">
    <source>
        <dbReference type="EMBL" id="PJA32815.1"/>
    </source>
</evidence>
<organism evidence="1 2">
    <name type="scientific">Candidatus Zambryskibacteria bacterium CG_4_9_14_3_um_filter_42_15</name>
    <dbReference type="NCBI Taxonomy" id="1975112"/>
    <lineage>
        <taxon>Bacteria</taxon>
        <taxon>Candidatus Zambryskiibacteriota</taxon>
    </lineage>
</organism>
<dbReference type="AlphaFoldDB" id="A0A2M7WS42"/>
<comment type="caution">
    <text evidence="1">The sequence shown here is derived from an EMBL/GenBank/DDBJ whole genome shotgun (WGS) entry which is preliminary data.</text>
</comment>
<protein>
    <recommendedName>
        <fullName evidence="3">Glycosyl transferase family 1 domain-containing protein</fullName>
    </recommendedName>
</protein>
<dbReference type="Proteomes" id="UP000230758">
    <property type="component" value="Unassembled WGS sequence"/>
</dbReference>
<proteinExistence type="predicted"/>